<evidence type="ECO:0000313" key="6">
    <source>
        <dbReference type="Proteomes" id="UP000218677"/>
    </source>
</evidence>
<evidence type="ECO:0000313" key="5">
    <source>
        <dbReference type="EMBL" id="PCF96569.1"/>
    </source>
</evidence>
<dbReference type="OrthoDB" id="9800417at2"/>
<feature type="coiled-coil region" evidence="1">
    <location>
        <begin position="311"/>
        <end position="355"/>
    </location>
</feature>
<evidence type="ECO:0000259" key="4">
    <source>
        <dbReference type="Pfam" id="PF03372"/>
    </source>
</evidence>
<comment type="caution">
    <text evidence="5">The sequence shown here is derived from an EMBL/GenBank/DDBJ whole genome shotgun (WGS) entry which is preliminary data.</text>
</comment>
<dbReference type="GO" id="GO:0004519">
    <property type="term" value="F:endonuclease activity"/>
    <property type="evidence" value="ECO:0007669"/>
    <property type="project" value="UniProtKB-KW"/>
</dbReference>
<dbReference type="Proteomes" id="UP000218677">
    <property type="component" value="Unassembled WGS sequence"/>
</dbReference>
<feature type="domain" description="Endonuclease/exonuclease/phosphatase" evidence="4">
    <location>
        <begin position="292"/>
        <end position="569"/>
    </location>
</feature>
<name>A0A2A4HQ96_9GAMM</name>
<dbReference type="Gene3D" id="3.60.10.10">
    <property type="entry name" value="Endonuclease/exonuclease/phosphatase"/>
    <property type="match status" value="1"/>
</dbReference>
<keyword evidence="5" id="KW-0378">Hydrolase</keyword>
<keyword evidence="5" id="KW-0540">Nuclease</keyword>
<dbReference type="PANTHER" id="PTHR42834:SF1">
    <property type="entry name" value="ENDONUCLEASE_EXONUCLEASE_PHOSPHATASE FAMILY PROTEIN (AFU_ORTHOLOGUE AFUA_3G09210)"/>
    <property type="match status" value="1"/>
</dbReference>
<dbReference type="AlphaFoldDB" id="A0A2A4HQ96"/>
<feature type="signal peptide" evidence="3">
    <location>
        <begin position="1"/>
        <end position="41"/>
    </location>
</feature>
<evidence type="ECO:0000256" key="1">
    <source>
        <dbReference type="SAM" id="Coils"/>
    </source>
</evidence>
<dbReference type="SUPFAM" id="SSF56219">
    <property type="entry name" value="DNase I-like"/>
    <property type="match status" value="1"/>
</dbReference>
<dbReference type="InterPro" id="IPR047971">
    <property type="entry name" value="ExeM-like"/>
</dbReference>
<accession>A0A2A4HQ96</accession>
<dbReference type="InterPro" id="IPR036691">
    <property type="entry name" value="Endo/exonu/phosph_ase_sf"/>
</dbReference>
<feature type="chain" id="PRO_5012110545" evidence="3">
    <location>
        <begin position="42"/>
        <end position="579"/>
    </location>
</feature>
<dbReference type="InterPro" id="IPR005135">
    <property type="entry name" value="Endo/exonuclease/phosphatase"/>
</dbReference>
<keyword evidence="5" id="KW-0255">Endonuclease</keyword>
<organism evidence="5 6">
    <name type="scientific">Vreelandella nigrificans</name>
    <dbReference type="NCBI Taxonomy" id="2042704"/>
    <lineage>
        <taxon>Bacteria</taxon>
        <taxon>Pseudomonadati</taxon>
        <taxon>Pseudomonadota</taxon>
        <taxon>Gammaproteobacteria</taxon>
        <taxon>Oceanospirillales</taxon>
        <taxon>Halomonadaceae</taxon>
        <taxon>Vreelandella</taxon>
    </lineage>
</organism>
<dbReference type="CDD" id="cd10283">
    <property type="entry name" value="MnuA_DNase1-like"/>
    <property type="match status" value="1"/>
</dbReference>
<protein>
    <submittedName>
        <fullName evidence="5">Endonuclease</fullName>
    </submittedName>
</protein>
<keyword evidence="6" id="KW-1185">Reference proteome</keyword>
<reference evidence="6" key="1">
    <citation type="submission" date="2017-09" db="EMBL/GenBank/DDBJ databases">
        <authorList>
            <person name="Cho G.-S."/>
            <person name="Oguntoyinbo F.A."/>
            <person name="Cnockaert M."/>
            <person name="Kabisch J."/>
            <person name="Neve H."/>
            <person name="Bockelmann W."/>
            <person name="Wenning M."/>
            <person name="Franz C.M."/>
            <person name="Vandamme P."/>
        </authorList>
    </citation>
    <scope>NUCLEOTIDE SEQUENCE [LARGE SCALE GENOMIC DNA]</scope>
    <source>
        <strain evidence="6">MBT G8648</strain>
    </source>
</reference>
<dbReference type="EMBL" id="NWUX01000003">
    <property type="protein sequence ID" value="PCF96569.1"/>
    <property type="molecule type" value="Genomic_DNA"/>
</dbReference>
<evidence type="ECO:0000256" key="2">
    <source>
        <dbReference type="SAM" id="MobiDB-lite"/>
    </source>
</evidence>
<dbReference type="CDD" id="cd04486">
    <property type="entry name" value="YhcR_OBF_like"/>
    <property type="match status" value="1"/>
</dbReference>
<keyword evidence="3" id="KW-0732">Signal</keyword>
<keyword evidence="1" id="KW-0175">Coiled coil</keyword>
<evidence type="ECO:0000256" key="3">
    <source>
        <dbReference type="SAM" id="SignalP"/>
    </source>
</evidence>
<proteinExistence type="predicted"/>
<dbReference type="RefSeq" id="WP_096650697.1">
    <property type="nucleotide sequence ID" value="NZ_NWUX01000003.1"/>
</dbReference>
<dbReference type="Pfam" id="PF03372">
    <property type="entry name" value="Exo_endo_phos"/>
    <property type="match status" value="1"/>
</dbReference>
<dbReference type="PANTHER" id="PTHR42834">
    <property type="entry name" value="ENDONUCLEASE/EXONUCLEASE/PHOSPHATASE FAMILY PROTEIN (AFU_ORTHOLOGUE AFUA_3G09210)"/>
    <property type="match status" value="1"/>
</dbReference>
<dbReference type="NCBIfam" id="NF033681">
    <property type="entry name" value="ExeM_NucH_DNase"/>
    <property type="match status" value="1"/>
</dbReference>
<gene>
    <name evidence="5" type="ORF">CPA45_06025</name>
</gene>
<feature type="region of interest" description="Disordered" evidence="2">
    <location>
        <begin position="548"/>
        <end position="570"/>
    </location>
</feature>
<feature type="compositionally biased region" description="Polar residues" evidence="2">
    <location>
        <begin position="551"/>
        <end position="561"/>
    </location>
</feature>
<sequence length="579" mass="62700">MKCVTGALCRGRAGRYKTFARRLAQGAGWLALVSLASSAMASCPGESSSDLARIKGVGEHAALATGSDVTIDGIVTGEFLGRERLSGFYLQQATEQGPVGIFVYAPELAEHKAAQVIPGQHLQLQAQAGSFRDRPQLRRVSHVATCGGAGELPEPMVLPWPLDETSLAAVEDLLVTFSAPLTVTGNYELARYGTLQLSGQRLFRPTNMASLVSPNQATLLLDDGSYRTDPVPVPYLDEYGTRRVGSTLNGLTGVLTHAFGDYRLHPTEAVTFTNSNPRPVPLDAPEGALRAATFNVENYFITLGERGAANAEALERQRAKLAATVEGLDADILALVEVENRLEALADLAEQLHQRTGIRYQTVGGQARRGTDAITVALLYRPDRVEVLSDLYMDRDDVHDRPPLAAFFRSVQGGPAFGVVTAHFKAKSGCPAQGDVDRGQGCWNQRRVAQAEATSRFLASLADEAGHERLLLLGDLNAYGAEDPIRILVHAGMNDLIARDLPPERRYTYVFRGESGYLDHALASAELAAAVQQVHLWPVNADEPRFLSYDSPANTREQSQPDPFRSSDHDPVVVDLAWP</sequence>